<dbReference type="PROSITE" id="PS50995">
    <property type="entry name" value="HTH_MARR_2"/>
    <property type="match status" value="1"/>
</dbReference>
<dbReference type="EMBL" id="JAYFSI010000007">
    <property type="protein sequence ID" value="MEA5363789.1"/>
    <property type="molecule type" value="Genomic_DNA"/>
</dbReference>
<dbReference type="Gene3D" id="1.10.10.10">
    <property type="entry name" value="Winged helix-like DNA-binding domain superfamily/Winged helix DNA-binding domain"/>
    <property type="match status" value="1"/>
</dbReference>
<dbReference type="InterPro" id="IPR036388">
    <property type="entry name" value="WH-like_DNA-bd_sf"/>
</dbReference>
<evidence type="ECO:0000256" key="3">
    <source>
        <dbReference type="ARBA" id="ARBA00023163"/>
    </source>
</evidence>
<sequence>MSRTSNGPTPGYLVWRLSMKWRVAVDRALAPLGLTHAQYVLMASLYGLDRTGQPPSQRELADQTGLEALYVSKLARSLDADGLIERTRDPADTRTIRLTLTGHGREIVRPAISTVSALLDRLLAPLGGREGERTDVLVRELTLLLDTPLDPS</sequence>
<dbReference type="PANTHER" id="PTHR33164">
    <property type="entry name" value="TRANSCRIPTIONAL REGULATOR, MARR FAMILY"/>
    <property type="match status" value="1"/>
</dbReference>
<feature type="domain" description="HTH marR-type" evidence="4">
    <location>
        <begin position="1"/>
        <end position="143"/>
    </location>
</feature>
<keyword evidence="2" id="KW-0238">DNA-binding</keyword>
<dbReference type="InterPro" id="IPR036390">
    <property type="entry name" value="WH_DNA-bd_sf"/>
</dbReference>
<dbReference type="InterPro" id="IPR039422">
    <property type="entry name" value="MarR/SlyA-like"/>
</dbReference>
<name>A0ABU5RDX6_9PSEU</name>
<evidence type="ECO:0000313" key="6">
    <source>
        <dbReference type="Proteomes" id="UP001304298"/>
    </source>
</evidence>
<evidence type="ECO:0000256" key="2">
    <source>
        <dbReference type="ARBA" id="ARBA00023125"/>
    </source>
</evidence>
<reference evidence="5 6" key="1">
    <citation type="submission" date="2023-12" db="EMBL/GenBank/DDBJ databases">
        <title>Amycolatopsis sp. V23-08.</title>
        <authorList>
            <person name="Somphong A."/>
        </authorList>
    </citation>
    <scope>NUCLEOTIDE SEQUENCE [LARGE SCALE GENOMIC DNA]</scope>
    <source>
        <strain evidence="5 6">V23-08</strain>
    </source>
</reference>
<evidence type="ECO:0000256" key="1">
    <source>
        <dbReference type="ARBA" id="ARBA00023015"/>
    </source>
</evidence>
<comment type="caution">
    <text evidence="5">The sequence shown here is derived from an EMBL/GenBank/DDBJ whole genome shotgun (WGS) entry which is preliminary data.</text>
</comment>
<dbReference type="RefSeq" id="WP_323331522.1">
    <property type="nucleotide sequence ID" value="NZ_JAYFSI010000007.1"/>
</dbReference>
<keyword evidence="1" id="KW-0805">Transcription regulation</keyword>
<protein>
    <submittedName>
        <fullName evidence="5">MarR family transcriptional regulator</fullName>
    </submittedName>
</protein>
<proteinExistence type="predicted"/>
<dbReference type="Proteomes" id="UP001304298">
    <property type="component" value="Unassembled WGS sequence"/>
</dbReference>
<dbReference type="SUPFAM" id="SSF46785">
    <property type="entry name" value="Winged helix' DNA-binding domain"/>
    <property type="match status" value="1"/>
</dbReference>
<dbReference type="PANTHER" id="PTHR33164:SF64">
    <property type="entry name" value="TRANSCRIPTIONAL REGULATOR SLYA"/>
    <property type="match status" value="1"/>
</dbReference>
<accession>A0ABU5RDX6</accession>
<dbReference type="SMART" id="SM00347">
    <property type="entry name" value="HTH_MARR"/>
    <property type="match status" value="1"/>
</dbReference>
<organism evidence="5 6">
    <name type="scientific">Amycolatopsis heterodermiae</name>
    <dbReference type="NCBI Taxonomy" id="3110235"/>
    <lineage>
        <taxon>Bacteria</taxon>
        <taxon>Bacillati</taxon>
        <taxon>Actinomycetota</taxon>
        <taxon>Actinomycetes</taxon>
        <taxon>Pseudonocardiales</taxon>
        <taxon>Pseudonocardiaceae</taxon>
        <taxon>Amycolatopsis</taxon>
    </lineage>
</organism>
<dbReference type="InterPro" id="IPR000835">
    <property type="entry name" value="HTH_MarR-typ"/>
</dbReference>
<keyword evidence="6" id="KW-1185">Reference proteome</keyword>
<gene>
    <name evidence="5" type="ORF">VA596_29945</name>
</gene>
<evidence type="ECO:0000259" key="4">
    <source>
        <dbReference type="PROSITE" id="PS50995"/>
    </source>
</evidence>
<dbReference type="Pfam" id="PF12802">
    <property type="entry name" value="MarR_2"/>
    <property type="match status" value="1"/>
</dbReference>
<evidence type="ECO:0000313" key="5">
    <source>
        <dbReference type="EMBL" id="MEA5363789.1"/>
    </source>
</evidence>
<keyword evidence="3" id="KW-0804">Transcription</keyword>